<dbReference type="EMBL" id="GGMS01015783">
    <property type="protein sequence ID" value="MBY84986.1"/>
    <property type="molecule type" value="Transcribed_RNA"/>
</dbReference>
<reference evidence="2" key="1">
    <citation type="submission" date="2018-04" db="EMBL/GenBank/DDBJ databases">
        <title>Transcriptome assembly of Sipha flava.</title>
        <authorList>
            <person name="Scully E.D."/>
            <person name="Geib S.M."/>
            <person name="Palmer N.A."/>
            <person name="Koch K."/>
            <person name="Bradshaw J."/>
            <person name="Heng-Moss T."/>
            <person name="Sarath G."/>
        </authorList>
    </citation>
    <scope>NUCLEOTIDE SEQUENCE</scope>
</reference>
<evidence type="ECO:0000313" key="2">
    <source>
        <dbReference type="EMBL" id="MBY84986.1"/>
    </source>
</evidence>
<sequence length="125" mass="14691">MYILCILCLLCTLCLQYGVTTQNTLSILRTIFITIITLNSSVQTNSESAMFKILSGRLPSESDSSDDEALLLFSLNNNNKQKRKWVHEVNMKRKKFGEFQFHLKQLRKDEFKFKEYFCMSIKQFD</sequence>
<keyword evidence="1" id="KW-0732">Signal</keyword>
<organism evidence="2">
    <name type="scientific">Sipha flava</name>
    <name type="common">yellow sugarcane aphid</name>
    <dbReference type="NCBI Taxonomy" id="143950"/>
    <lineage>
        <taxon>Eukaryota</taxon>
        <taxon>Metazoa</taxon>
        <taxon>Ecdysozoa</taxon>
        <taxon>Arthropoda</taxon>
        <taxon>Hexapoda</taxon>
        <taxon>Insecta</taxon>
        <taxon>Pterygota</taxon>
        <taxon>Neoptera</taxon>
        <taxon>Paraneoptera</taxon>
        <taxon>Hemiptera</taxon>
        <taxon>Sternorrhyncha</taxon>
        <taxon>Aphidomorpha</taxon>
        <taxon>Aphidoidea</taxon>
        <taxon>Aphididae</taxon>
        <taxon>Sipha</taxon>
    </lineage>
</organism>
<proteinExistence type="predicted"/>
<feature type="signal peptide" evidence="1">
    <location>
        <begin position="1"/>
        <end position="21"/>
    </location>
</feature>
<name>A0A2S2R4R5_9HEMI</name>
<dbReference type="AlphaFoldDB" id="A0A2S2R4R5"/>
<protein>
    <submittedName>
        <fullName evidence="2">Uncharacterized protein</fullName>
    </submittedName>
</protein>
<feature type="chain" id="PRO_5015740039" evidence="1">
    <location>
        <begin position="22"/>
        <end position="125"/>
    </location>
</feature>
<evidence type="ECO:0000256" key="1">
    <source>
        <dbReference type="SAM" id="SignalP"/>
    </source>
</evidence>
<gene>
    <name evidence="2" type="ORF">g.31001</name>
</gene>
<accession>A0A2S2R4R5</accession>